<keyword evidence="3 4" id="KW-0326">Glycosidase</keyword>
<dbReference type="Gene3D" id="2.60.120.200">
    <property type="match status" value="1"/>
</dbReference>
<keyword evidence="2 4" id="KW-0378">Hydrolase</keyword>
<evidence type="ECO:0000313" key="7">
    <source>
        <dbReference type="Proteomes" id="UP001230005"/>
    </source>
</evidence>
<dbReference type="Gene3D" id="2.115.10.20">
    <property type="entry name" value="Glycosyl hydrolase domain, family 43"/>
    <property type="match status" value="1"/>
</dbReference>
<feature type="domain" description="Beta-xylosidase C-terminal Concanavalin A-like" evidence="5">
    <location>
        <begin position="322"/>
        <end position="529"/>
    </location>
</feature>
<dbReference type="EMBL" id="JAUSUG010000002">
    <property type="protein sequence ID" value="MDQ0253235.1"/>
    <property type="molecule type" value="Genomic_DNA"/>
</dbReference>
<evidence type="ECO:0000256" key="2">
    <source>
        <dbReference type="ARBA" id="ARBA00022801"/>
    </source>
</evidence>
<keyword evidence="7" id="KW-1185">Reference proteome</keyword>
<dbReference type="Pfam" id="PF17851">
    <property type="entry name" value="GH43_C2"/>
    <property type="match status" value="1"/>
</dbReference>
<dbReference type="InterPro" id="IPR013320">
    <property type="entry name" value="ConA-like_dom_sf"/>
</dbReference>
<dbReference type="InterPro" id="IPR023296">
    <property type="entry name" value="Glyco_hydro_beta-prop_sf"/>
</dbReference>
<dbReference type="GO" id="GO:0009044">
    <property type="term" value="F:xylan 1,4-beta-xylosidase activity"/>
    <property type="evidence" value="ECO:0007669"/>
    <property type="project" value="UniProtKB-EC"/>
</dbReference>
<dbReference type="InterPro" id="IPR051795">
    <property type="entry name" value="Glycosyl_Hydrlase_43"/>
</dbReference>
<evidence type="ECO:0000259" key="5">
    <source>
        <dbReference type="Pfam" id="PF17851"/>
    </source>
</evidence>
<proteinExistence type="inferred from homology"/>
<evidence type="ECO:0000313" key="6">
    <source>
        <dbReference type="EMBL" id="MDQ0253235.1"/>
    </source>
</evidence>
<evidence type="ECO:0000256" key="4">
    <source>
        <dbReference type="RuleBase" id="RU361187"/>
    </source>
</evidence>
<accession>A0ABT9ZQK2</accession>
<protein>
    <submittedName>
        <fullName evidence="6">Xylan 1,4-beta-xylosidase</fullName>
        <ecNumber evidence="6">3.2.1.37</ecNumber>
    </submittedName>
</protein>
<reference evidence="6 7" key="1">
    <citation type="submission" date="2023-07" db="EMBL/GenBank/DDBJ databases">
        <title>Genomic Encyclopedia of Type Strains, Phase IV (KMG-IV): sequencing the most valuable type-strain genomes for metagenomic binning, comparative biology and taxonomic classification.</title>
        <authorList>
            <person name="Goeker M."/>
        </authorList>
    </citation>
    <scope>NUCLEOTIDE SEQUENCE [LARGE SCALE GENOMIC DNA]</scope>
    <source>
        <strain evidence="6 7">DSM 9768</strain>
    </source>
</reference>
<name>A0ABT9ZQK2_9BACI</name>
<evidence type="ECO:0000256" key="1">
    <source>
        <dbReference type="ARBA" id="ARBA00009865"/>
    </source>
</evidence>
<dbReference type="InterPro" id="IPR006710">
    <property type="entry name" value="Glyco_hydro_43"/>
</dbReference>
<dbReference type="PANTHER" id="PTHR42812">
    <property type="entry name" value="BETA-XYLOSIDASE"/>
    <property type="match status" value="1"/>
</dbReference>
<dbReference type="RefSeq" id="WP_307321616.1">
    <property type="nucleotide sequence ID" value="NZ_JAUSUG010000002.1"/>
</dbReference>
<evidence type="ECO:0000256" key="3">
    <source>
        <dbReference type="ARBA" id="ARBA00023295"/>
    </source>
</evidence>
<dbReference type="Proteomes" id="UP001230005">
    <property type="component" value="Unassembled WGS sequence"/>
</dbReference>
<comment type="similarity">
    <text evidence="1 4">Belongs to the glycosyl hydrolase 43 family.</text>
</comment>
<dbReference type="InterPro" id="IPR041542">
    <property type="entry name" value="GH43_C2"/>
</dbReference>
<dbReference type="CDD" id="cd09000">
    <property type="entry name" value="GH43_SXA-like"/>
    <property type="match status" value="1"/>
</dbReference>
<dbReference type="SUPFAM" id="SSF75005">
    <property type="entry name" value="Arabinanase/levansucrase/invertase"/>
    <property type="match status" value="1"/>
</dbReference>
<comment type="caution">
    <text evidence="6">The sequence shown here is derived from an EMBL/GenBank/DDBJ whole genome shotgun (WGS) entry which is preliminary data.</text>
</comment>
<sequence length="533" mass="60820">MGYIKNPVLKGFNPDPSIIRVEDDYYIATSTFEWFPGVQIHHSRDLKNWKLITHPLSRKTQVDMVGNPDSGGVWAPCLSYDNGTFYLIYTDVKSHSGGFKDTHNYLTMANDIMGPWSEPIYLNSSGFDPSLFHDEDGKKWLVNMVWDHRKGRNSFGGILLQEYSAEERRLVGPIKNIFKGTELGLTEAPHLYKRDGYYYIMTAEGGTRLKHAVTMARSSSIWGPYEVDPTNPILTSYEKPELTLQKAGHGSLVQTQSGEWYIAHLCGRPLEPSGYCNLGRETAIQKCEWTEDGWLRIVGNDAQVKVEAPSLPEHSFDQEQRKDDFDSENLNINFNSLRAPVEEDWASLRARPGFLRLIGRESLNSVHKQSLIARRQQAFRVSVETVVEFTPENFQQMAGLVYYYNTKNYYYLHVSYDEEIGKSLGILSNTRGLYDEPLDGRICVEGLDRCYLKAVLHYSDLQFYFSRDGQEWEAIGPVLDASTISDENAEININGFFLDQGFTGAFLGMCVQDLSGQKKHADFDYFIYEELSE</sequence>
<dbReference type="PANTHER" id="PTHR42812:SF12">
    <property type="entry name" value="BETA-XYLOSIDASE-RELATED"/>
    <property type="match status" value="1"/>
</dbReference>
<dbReference type="EC" id="3.2.1.37" evidence="6"/>
<dbReference type="Pfam" id="PF04616">
    <property type="entry name" value="Glyco_hydro_43"/>
    <property type="match status" value="1"/>
</dbReference>
<organism evidence="6 7">
    <name type="scientific">Evansella vedderi</name>
    <dbReference type="NCBI Taxonomy" id="38282"/>
    <lineage>
        <taxon>Bacteria</taxon>
        <taxon>Bacillati</taxon>
        <taxon>Bacillota</taxon>
        <taxon>Bacilli</taxon>
        <taxon>Bacillales</taxon>
        <taxon>Bacillaceae</taxon>
        <taxon>Evansella</taxon>
    </lineage>
</organism>
<dbReference type="SUPFAM" id="SSF49899">
    <property type="entry name" value="Concanavalin A-like lectins/glucanases"/>
    <property type="match status" value="1"/>
</dbReference>
<gene>
    <name evidence="6" type="ORF">J2S74_000607</name>
</gene>